<feature type="coiled-coil region" evidence="5">
    <location>
        <begin position="1006"/>
        <end position="1064"/>
    </location>
</feature>
<evidence type="ECO:0000256" key="5">
    <source>
        <dbReference type="SAM" id="Coils"/>
    </source>
</evidence>
<organism evidence="7 8">
    <name type="scientific">Cnephaeus nilssonii</name>
    <name type="common">Northern bat</name>
    <name type="synonym">Eptesicus nilssonii</name>
    <dbReference type="NCBI Taxonomy" id="3371016"/>
    <lineage>
        <taxon>Eukaryota</taxon>
        <taxon>Metazoa</taxon>
        <taxon>Chordata</taxon>
        <taxon>Craniata</taxon>
        <taxon>Vertebrata</taxon>
        <taxon>Euteleostomi</taxon>
        <taxon>Mammalia</taxon>
        <taxon>Eutheria</taxon>
        <taxon>Laurasiatheria</taxon>
        <taxon>Chiroptera</taxon>
        <taxon>Yangochiroptera</taxon>
        <taxon>Vespertilionidae</taxon>
        <taxon>Cnephaeus</taxon>
    </lineage>
</organism>
<evidence type="ECO:0000313" key="7">
    <source>
        <dbReference type="EMBL" id="KAK1328211.1"/>
    </source>
</evidence>
<dbReference type="Proteomes" id="UP001177744">
    <property type="component" value="Unassembled WGS sequence"/>
</dbReference>
<evidence type="ECO:0000256" key="2">
    <source>
        <dbReference type="ARBA" id="ARBA00022490"/>
    </source>
</evidence>
<feature type="coiled-coil region" evidence="5">
    <location>
        <begin position="690"/>
        <end position="917"/>
    </location>
</feature>
<feature type="region of interest" description="Disordered" evidence="6">
    <location>
        <begin position="163"/>
        <end position="192"/>
    </location>
</feature>
<keyword evidence="8" id="KW-1185">Reference proteome</keyword>
<name>A0AA40HBL7_CNENI</name>
<dbReference type="Gene3D" id="1.10.287.1490">
    <property type="match status" value="1"/>
</dbReference>
<evidence type="ECO:0000256" key="3">
    <source>
        <dbReference type="ARBA" id="ARBA00022553"/>
    </source>
</evidence>
<dbReference type="InterPro" id="IPR051841">
    <property type="entry name" value="MT-Golgi_org_protein"/>
</dbReference>
<feature type="coiled-coil region" evidence="5">
    <location>
        <begin position="462"/>
        <end position="545"/>
    </location>
</feature>
<dbReference type="GO" id="GO:0005737">
    <property type="term" value="C:cytoplasm"/>
    <property type="evidence" value="ECO:0007669"/>
    <property type="project" value="UniProtKB-SubCell"/>
</dbReference>
<feature type="compositionally biased region" description="Polar residues" evidence="6">
    <location>
        <begin position="175"/>
        <end position="186"/>
    </location>
</feature>
<comment type="caution">
    <text evidence="7">The sequence shown here is derived from an EMBL/GenBank/DDBJ whole genome shotgun (WGS) entry which is preliminary data.</text>
</comment>
<dbReference type="PANTHER" id="PTHR18902:SF26">
    <property type="entry name" value="GOLGIN SUBFAMILY A MEMBER 3"/>
    <property type="match status" value="1"/>
</dbReference>
<evidence type="ECO:0000256" key="4">
    <source>
        <dbReference type="ARBA" id="ARBA00023054"/>
    </source>
</evidence>
<protein>
    <recommendedName>
        <fullName evidence="9">Golgin A3</fullName>
    </recommendedName>
</protein>
<feature type="compositionally biased region" description="Basic and acidic residues" evidence="6">
    <location>
        <begin position="436"/>
        <end position="456"/>
    </location>
</feature>
<feature type="coiled-coil region" evidence="5">
    <location>
        <begin position="1369"/>
        <end position="1396"/>
    </location>
</feature>
<feature type="compositionally biased region" description="Basic and acidic residues" evidence="6">
    <location>
        <begin position="370"/>
        <end position="384"/>
    </location>
</feature>
<feature type="region of interest" description="Disordered" evidence="6">
    <location>
        <begin position="228"/>
        <end position="277"/>
    </location>
</feature>
<feature type="compositionally biased region" description="Polar residues" evidence="6">
    <location>
        <begin position="312"/>
        <end position="321"/>
    </location>
</feature>
<evidence type="ECO:0000313" key="8">
    <source>
        <dbReference type="Proteomes" id="UP001177744"/>
    </source>
</evidence>
<dbReference type="PANTHER" id="PTHR18902">
    <property type="entry name" value="NUCLEAR MITOTIC APPARATUS PROTEIN 1-RELATED"/>
    <property type="match status" value="1"/>
</dbReference>
<comment type="subcellular location">
    <subcellularLocation>
        <location evidence="1">Cytoplasm</location>
    </subcellularLocation>
</comment>
<dbReference type="EMBL" id="JAULJE010000023">
    <property type="protein sequence ID" value="KAK1328211.1"/>
    <property type="molecule type" value="Genomic_DNA"/>
</dbReference>
<evidence type="ECO:0000256" key="6">
    <source>
        <dbReference type="SAM" id="MobiDB-lite"/>
    </source>
</evidence>
<feature type="region of interest" description="Disordered" evidence="6">
    <location>
        <begin position="1399"/>
        <end position="1451"/>
    </location>
</feature>
<feature type="region of interest" description="Disordered" evidence="6">
    <location>
        <begin position="1321"/>
        <end position="1345"/>
    </location>
</feature>
<feature type="compositionally biased region" description="Basic and acidic residues" evidence="6">
    <location>
        <begin position="1435"/>
        <end position="1449"/>
    </location>
</feature>
<reference evidence="7" key="1">
    <citation type="submission" date="2023-06" db="EMBL/GenBank/DDBJ databases">
        <title>Reference genome for the Northern bat (Eptesicus nilssonii), a most northern bat species.</title>
        <authorList>
            <person name="Laine V.N."/>
            <person name="Pulliainen A.T."/>
            <person name="Lilley T.M."/>
        </authorList>
    </citation>
    <scope>NUCLEOTIDE SEQUENCE</scope>
    <source>
        <strain evidence="7">BLF_Eptnil</strain>
        <tissue evidence="7">Kidney</tissue>
    </source>
</reference>
<feature type="coiled-coil region" evidence="5">
    <location>
        <begin position="947"/>
        <end position="981"/>
    </location>
</feature>
<feature type="region of interest" description="Disordered" evidence="6">
    <location>
        <begin position="425"/>
        <end position="460"/>
    </location>
</feature>
<keyword evidence="3" id="KW-0597">Phosphoprotein</keyword>
<accession>A0AA40HBL7</accession>
<gene>
    <name evidence="7" type="ORF">QTO34_011778</name>
</gene>
<feature type="region of interest" description="Disordered" evidence="6">
    <location>
        <begin position="370"/>
        <end position="396"/>
    </location>
</feature>
<evidence type="ECO:0000256" key="1">
    <source>
        <dbReference type="ARBA" id="ARBA00004496"/>
    </source>
</evidence>
<feature type="region of interest" description="Disordered" evidence="6">
    <location>
        <begin position="293"/>
        <end position="321"/>
    </location>
</feature>
<feature type="compositionally biased region" description="Basic and acidic residues" evidence="6">
    <location>
        <begin position="42"/>
        <end position="55"/>
    </location>
</feature>
<feature type="compositionally biased region" description="Low complexity" evidence="6">
    <location>
        <begin position="1334"/>
        <end position="1345"/>
    </location>
</feature>
<proteinExistence type="predicted"/>
<evidence type="ECO:0008006" key="9">
    <source>
        <dbReference type="Google" id="ProtNLM"/>
    </source>
</evidence>
<keyword evidence="2" id="KW-0963">Cytoplasm</keyword>
<sequence>MDGASAVQGGLLEDGSRSGTSACPDGLPQPLGPPAPPDQWDEAQRASVEADRAMDEGESPDGPSKGDACQNGPMPQLPGPPSALSPTKSPVGPDAPPGVAGFHDNLRKSQGTSAEGSVRKEALQSLRRSLPMQETQLCSAEAPLPLEKEEQVRLQARRRLEEQLTQYRAKRQQERSSQPATKTRPFSTLDPELMLNPETLPRASTVAMTKEYSFLRTMCLGARSLRHLAHSKEKKSSKSSKIRSLADYRTEDSDAGNSGGNVLATDSAGGSLQQNRSSVTSVVSEVSLCPEADDLENSSLPGDMSEADGNESDSSSYSGVSTRGVRGLLVNSAGTREASYVINGQEIASSSLGQFPSITDVLQAAAAEHRDRGPEVNGETRSRTDSICSSVSMEGSVAETHDEMLQVLKEKMRLEGQLEALTQEARKGGAAGAAGRPEHAAAGQEEHSHSSQRKQDALSSEVDTLKQSCWDLEQAMSDLQNTLEAKNASLSSSHHDLQVAEEQYQRLLAKVEEMRSSMLSKDSTVHDLRQQMTALQSQLRQVQLERTTLTSRLKTSQAEIASLQSVRQWYQQQLALAQEARVRLQGEMAHIQVGQMTQTGLLEHLKLENVSLSQQLTETQHRSIKEKERIALQLQGIEADMLDQEAAFVQIQEAKTMVKLTLHQRDQQLAALQQEHLDLLKQFTSTQETLQGREQALGDLQVRYDELQARLEELQGEATSKDDTIRFLQNEKIVLEVALQAAKSSGEELDRGVRSLEEGAEETSEILEQLRQELAVKSSQVEHLQEDASSLKKQMQKIKEQFLQQKVMVEAYRRDTASKDQLISELKATKKRLDSEVKELRQELMQLQGDKKSVEAEQARLQKEVSRVQQQMAALEGQLESALQFDRQQVAALTEANKGLQAQVEELRQEAARAITEQKQRVTRLGSDLSSAQKEMKSKHKAYESAVSILSRRLQEALTAKEAAEAELSQLRAQAADGASNLTLHERIQALELELQTVGHSKVMLEKELQEVIALTSQELEEYREKVLELEDELQESRGFRRKIKRLEESNKKLALELEHERGKLTGLGQSNAALREHNSVLETALAKREADLVQLNLQVQAIMQRKQEEDRQMRQLVQALQAALEREKLEVHSLREQVAAAKAEARHNQRHFKAATLELSEVKKELQAKELLVQTLQAAAERLQLQEGGHAQEVAQFQAELSEARTQLQLLQQQLDEQLSKQPVGNQEMENLKWEVDQKEREIQSLRQQLDLSEQQSRRELDGAERALQNIKSELEVMREDLSMTQKDKFMLQAKVSELKNNMKTLLQQNQQLKLDLRRSAAKTRKERRGEASPSSPVTPVKVPDCPVPASLLEELLRPPPAVSKEPLRNLNSCLQQLKQEMDSLQRQMEAHTVTVHESLSSWIQGDPAASPVPLGDQAPPGGDTEPPGPSSTSRERLGTASAEHPRAECVTSLPSATELKFRVCFTRSKMTGEPPADHNQLPQSDQTVTLAELLCDSVSRCRGRCRRRTLTSDVDAVLWPPVLGNLVVGPLPHFTSPQE</sequence>
<keyword evidence="4 5" id="KW-0175">Coiled coil</keyword>
<feature type="region of interest" description="Disordered" evidence="6">
    <location>
        <begin position="1"/>
        <end position="148"/>
    </location>
</feature>